<reference evidence="1 2" key="1">
    <citation type="submission" date="2012-02" db="EMBL/GenBank/DDBJ databases">
        <title>Complete sequence of chromosome of Singulisphaera acidiphila DSM 18658.</title>
        <authorList>
            <consortium name="US DOE Joint Genome Institute (JGI-PGF)"/>
            <person name="Lucas S."/>
            <person name="Copeland A."/>
            <person name="Lapidus A."/>
            <person name="Glavina del Rio T."/>
            <person name="Dalin E."/>
            <person name="Tice H."/>
            <person name="Bruce D."/>
            <person name="Goodwin L."/>
            <person name="Pitluck S."/>
            <person name="Peters L."/>
            <person name="Ovchinnikova G."/>
            <person name="Chertkov O."/>
            <person name="Kyrpides N."/>
            <person name="Mavromatis K."/>
            <person name="Ivanova N."/>
            <person name="Brettin T."/>
            <person name="Detter J.C."/>
            <person name="Han C."/>
            <person name="Larimer F."/>
            <person name="Land M."/>
            <person name="Hauser L."/>
            <person name="Markowitz V."/>
            <person name="Cheng J.-F."/>
            <person name="Hugenholtz P."/>
            <person name="Woyke T."/>
            <person name="Wu D."/>
            <person name="Tindall B."/>
            <person name="Pomrenke H."/>
            <person name="Brambilla E."/>
            <person name="Klenk H.-P."/>
            <person name="Eisen J.A."/>
        </authorList>
    </citation>
    <scope>NUCLEOTIDE SEQUENCE [LARGE SCALE GENOMIC DNA]</scope>
    <source>
        <strain evidence="2">ATCC BAA-1392 / DSM 18658 / VKM B-2454 / MOB10</strain>
    </source>
</reference>
<dbReference type="Proteomes" id="UP000010798">
    <property type="component" value="Chromosome"/>
</dbReference>
<proteinExistence type="predicted"/>
<evidence type="ECO:0000313" key="2">
    <source>
        <dbReference type="Proteomes" id="UP000010798"/>
    </source>
</evidence>
<protein>
    <submittedName>
        <fullName evidence="1">Uncharacterized protein</fullName>
    </submittedName>
</protein>
<accession>L0DJN1</accession>
<sequence>MIDERIRRRADFQQATSIQLADGQLWWLPQVSIDSNDPLLYSLIKAVVSADNERERLRDELALTMVLLSHNYELGSDVYPEILGFRPGDPARDELHQVIRQLVVGAPQVTRPELIPNLDRKPRPAGRWGFSAASESLRRVRTRWSLRSE</sequence>
<gene>
    <name evidence="1" type="ordered locus">Sinac_5447</name>
</gene>
<keyword evidence="2" id="KW-1185">Reference proteome</keyword>
<dbReference type="KEGG" id="saci:Sinac_5447"/>
<evidence type="ECO:0000313" key="1">
    <source>
        <dbReference type="EMBL" id="AGA29594.1"/>
    </source>
</evidence>
<dbReference type="RefSeq" id="WP_015248695.1">
    <property type="nucleotide sequence ID" value="NC_019892.1"/>
</dbReference>
<dbReference type="AlphaFoldDB" id="L0DJN1"/>
<dbReference type="EMBL" id="CP003364">
    <property type="protein sequence ID" value="AGA29594.1"/>
    <property type="molecule type" value="Genomic_DNA"/>
</dbReference>
<name>L0DJN1_SINAD</name>
<dbReference type="HOGENOM" id="CLU_1748408_0_0_0"/>
<organism evidence="1 2">
    <name type="scientific">Singulisphaera acidiphila (strain ATCC BAA-1392 / DSM 18658 / VKM B-2454 / MOB10)</name>
    <dbReference type="NCBI Taxonomy" id="886293"/>
    <lineage>
        <taxon>Bacteria</taxon>
        <taxon>Pseudomonadati</taxon>
        <taxon>Planctomycetota</taxon>
        <taxon>Planctomycetia</taxon>
        <taxon>Isosphaerales</taxon>
        <taxon>Isosphaeraceae</taxon>
        <taxon>Singulisphaera</taxon>
    </lineage>
</organism>
<dbReference type="OrthoDB" id="282905at2"/>